<keyword evidence="1" id="KW-0547">Nucleotide-binding</keyword>
<dbReference type="GO" id="GO:0005524">
    <property type="term" value="F:ATP binding"/>
    <property type="evidence" value="ECO:0007669"/>
    <property type="project" value="UniProtKB-KW"/>
</dbReference>
<evidence type="ECO:0000256" key="1">
    <source>
        <dbReference type="RuleBase" id="RU363044"/>
    </source>
</evidence>
<gene>
    <name evidence="4" type="ORF">RCL2_001202000</name>
</gene>
<dbReference type="Gene3D" id="3.40.50.300">
    <property type="entry name" value="P-loop containing nucleotide triphosphate hydrolases"/>
    <property type="match status" value="1"/>
</dbReference>
<keyword evidence="1" id="KW-0378">Hydrolase</keyword>
<keyword evidence="1" id="KW-0067">ATP-binding</keyword>
<dbReference type="GO" id="GO:0016787">
    <property type="term" value="F:hydrolase activity"/>
    <property type="evidence" value="ECO:0007669"/>
    <property type="project" value="UniProtKB-KW"/>
</dbReference>
<dbReference type="InterPro" id="IPR027417">
    <property type="entry name" value="P-loop_NTPase"/>
</dbReference>
<keyword evidence="1" id="KW-0233">DNA recombination</keyword>
<evidence type="ECO:0000313" key="5">
    <source>
        <dbReference type="Proteomes" id="UP000615446"/>
    </source>
</evidence>
<organism evidence="4 5">
    <name type="scientific">Rhizophagus clarus</name>
    <dbReference type="NCBI Taxonomy" id="94130"/>
    <lineage>
        <taxon>Eukaryota</taxon>
        <taxon>Fungi</taxon>
        <taxon>Fungi incertae sedis</taxon>
        <taxon>Mucoromycota</taxon>
        <taxon>Glomeromycotina</taxon>
        <taxon>Glomeromycetes</taxon>
        <taxon>Glomerales</taxon>
        <taxon>Glomeraceae</taxon>
        <taxon>Rhizophagus</taxon>
    </lineage>
</organism>
<dbReference type="Pfam" id="PF05970">
    <property type="entry name" value="PIF1"/>
    <property type="match status" value="1"/>
</dbReference>
<comment type="cofactor">
    <cofactor evidence="1">
        <name>Mg(2+)</name>
        <dbReference type="ChEBI" id="CHEBI:18420"/>
    </cofactor>
</comment>
<accession>A0A8H3QM88</accession>
<keyword evidence="1" id="KW-0234">DNA repair</keyword>
<feature type="domain" description="DNA helicase Pif1-like 2B" evidence="3">
    <location>
        <begin position="266"/>
        <end position="309"/>
    </location>
</feature>
<dbReference type="GO" id="GO:0043139">
    <property type="term" value="F:5'-3' DNA helicase activity"/>
    <property type="evidence" value="ECO:0007669"/>
    <property type="project" value="UniProtKB-EC"/>
</dbReference>
<feature type="domain" description="DNA helicase Pif1-like DEAD-box helicase" evidence="2">
    <location>
        <begin position="16"/>
        <end position="167"/>
    </location>
</feature>
<dbReference type="Pfam" id="PF21530">
    <property type="entry name" value="Pif1_2B_dom"/>
    <property type="match status" value="1"/>
</dbReference>
<dbReference type="GO" id="GO:0000723">
    <property type="term" value="P:telomere maintenance"/>
    <property type="evidence" value="ECO:0007669"/>
    <property type="project" value="InterPro"/>
</dbReference>
<comment type="caution">
    <text evidence="4">The sequence shown here is derived from an EMBL/GenBank/DDBJ whole genome shotgun (WGS) entry which is preliminary data.</text>
</comment>
<dbReference type="InterPro" id="IPR010285">
    <property type="entry name" value="DNA_helicase_pif1-like_DEAD"/>
</dbReference>
<dbReference type="EMBL" id="BLAL01000087">
    <property type="protein sequence ID" value="GES84933.1"/>
    <property type="molecule type" value="Genomic_DNA"/>
</dbReference>
<comment type="catalytic activity">
    <reaction evidence="1">
        <text>ATP + H2O = ADP + phosphate + H(+)</text>
        <dbReference type="Rhea" id="RHEA:13065"/>
        <dbReference type="ChEBI" id="CHEBI:15377"/>
        <dbReference type="ChEBI" id="CHEBI:15378"/>
        <dbReference type="ChEBI" id="CHEBI:30616"/>
        <dbReference type="ChEBI" id="CHEBI:43474"/>
        <dbReference type="ChEBI" id="CHEBI:456216"/>
        <dbReference type="EC" id="5.6.2.3"/>
    </reaction>
</comment>
<evidence type="ECO:0000259" key="2">
    <source>
        <dbReference type="Pfam" id="PF05970"/>
    </source>
</evidence>
<name>A0A8H3QM88_9GLOM</name>
<dbReference type="PANTHER" id="PTHR10492:SF57">
    <property type="entry name" value="ATP-DEPENDENT DNA HELICASE"/>
    <property type="match status" value="1"/>
</dbReference>
<keyword evidence="1 4" id="KW-0347">Helicase</keyword>
<comment type="similarity">
    <text evidence="1">Belongs to the helicase family.</text>
</comment>
<dbReference type="GO" id="GO:0006310">
    <property type="term" value="P:DNA recombination"/>
    <property type="evidence" value="ECO:0007669"/>
    <property type="project" value="UniProtKB-KW"/>
</dbReference>
<reference evidence="4" key="1">
    <citation type="submission" date="2019-10" db="EMBL/GenBank/DDBJ databases">
        <title>Conservation and host-specific expression of non-tandemly repeated heterogenous ribosome RNA gene in arbuscular mycorrhizal fungi.</title>
        <authorList>
            <person name="Maeda T."/>
            <person name="Kobayashi Y."/>
            <person name="Nakagawa T."/>
            <person name="Ezawa T."/>
            <person name="Yamaguchi K."/>
            <person name="Bino T."/>
            <person name="Nishimoto Y."/>
            <person name="Shigenobu S."/>
            <person name="Kawaguchi M."/>
        </authorList>
    </citation>
    <scope>NUCLEOTIDE SEQUENCE</scope>
    <source>
        <strain evidence="4">HR1</strain>
    </source>
</reference>
<dbReference type="SUPFAM" id="SSF52540">
    <property type="entry name" value="P-loop containing nucleoside triphosphate hydrolases"/>
    <property type="match status" value="1"/>
</dbReference>
<dbReference type="AlphaFoldDB" id="A0A8H3QM88"/>
<dbReference type="EC" id="5.6.2.3" evidence="1"/>
<proteinExistence type="inferred from homology"/>
<protein>
    <recommendedName>
        <fullName evidence="1">ATP-dependent DNA helicase</fullName>
        <ecNumber evidence="1">5.6.2.3</ecNumber>
    </recommendedName>
</protein>
<dbReference type="InterPro" id="IPR049163">
    <property type="entry name" value="Pif1-like_2B_dom"/>
</dbReference>
<evidence type="ECO:0000313" key="4">
    <source>
        <dbReference type="EMBL" id="GES84933.1"/>
    </source>
</evidence>
<dbReference type="OrthoDB" id="2437471at2759"/>
<dbReference type="GO" id="GO:0006281">
    <property type="term" value="P:DNA repair"/>
    <property type="evidence" value="ECO:0007669"/>
    <property type="project" value="UniProtKB-KW"/>
</dbReference>
<dbReference type="PANTHER" id="PTHR10492">
    <property type="match status" value="1"/>
</dbReference>
<evidence type="ECO:0000259" key="3">
    <source>
        <dbReference type="Pfam" id="PF21530"/>
    </source>
</evidence>
<sequence length="350" mass="39086">MEKLGFVSESDPPICSALLIDGGRTAHSRFRIPLKLNEFSTCNISRESREAHLINAAKLFIWDEAPMLHKFAFEAVDRTFRDITCVDKPFGGKVFVFGGDFRQVLLVIPRSLRAEVVSSSLTRSFLWKHLKVMKLTINMRLSQAHNLRKTMKQKRFAELLLDIGDSNYSIIPGTEDSINLPSDLVMTKGGLPALINFVYPHLIENYENVDYMVGKAILTPKNVDVEKISELVLDQLPGNFTIYPSADSVDLSEEGNTSQPQVYSPEFLRSLKIPDLPPGELKLKVGAPIILLRNLAPSQGLCNGTRLICRALQNNVIETEIITGSHVGSRVFVPRLTLNPSDSNLPFILK</sequence>
<keyword evidence="1" id="KW-0227">DNA damage</keyword>
<dbReference type="Proteomes" id="UP000615446">
    <property type="component" value="Unassembled WGS sequence"/>
</dbReference>